<dbReference type="EMBL" id="QWLV01000001">
    <property type="protein sequence ID" value="RHW19370.1"/>
    <property type="molecule type" value="Genomic_DNA"/>
</dbReference>
<feature type="transmembrane region" description="Helical" evidence="1">
    <location>
        <begin position="92"/>
        <end position="122"/>
    </location>
</feature>
<keyword evidence="1" id="KW-0472">Membrane</keyword>
<organism evidence="3 4">
    <name type="scientific">Sphingomonas gilva</name>
    <dbReference type="NCBI Taxonomy" id="2305907"/>
    <lineage>
        <taxon>Bacteria</taxon>
        <taxon>Pseudomonadati</taxon>
        <taxon>Pseudomonadota</taxon>
        <taxon>Alphaproteobacteria</taxon>
        <taxon>Sphingomonadales</taxon>
        <taxon>Sphingomonadaceae</taxon>
        <taxon>Sphingomonas</taxon>
    </lineage>
</organism>
<protein>
    <recommendedName>
        <fullName evidence="2">DUF7847 domain-containing protein</fullName>
    </recommendedName>
</protein>
<gene>
    <name evidence="3" type="ORF">D1610_04510</name>
</gene>
<evidence type="ECO:0000256" key="1">
    <source>
        <dbReference type="SAM" id="Phobius"/>
    </source>
</evidence>
<accession>A0A396RS70</accession>
<comment type="caution">
    <text evidence="3">The sequence shown here is derived from an EMBL/GenBank/DDBJ whole genome shotgun (WGS) entry which is preliminary data.</text>
</comment>
<evidence type="ECO:0000313" key="4">
    <source>
        <dbReference type="Proteomes" id="UP000266693"/>
    </source>
</evidence>
<dbReference type="Proteomes" id="UP000266693">
    <property type="component" value="Unassembled WGS sequence"/>
</dbReference>
<keyword evidence="1" id="KW-0812">Transmembrane</keyword>
<keyword evidence="1" id="KW-1133">Transmembrane helix</keyword>
<feature type="transmembrane region" description="Helical" evidence="1">
    <location>
        <begin position="142"/>
        <end position="164"/>
    </location>
</feature>
<feature type="transmembrane region" description="Helical" evidence="1">
    <location>
        <begin position="197"/>
        <end position="223"/>
    </location>
</feature>
<dbReference type="Pfam" id="PF25231">
    <property type="entry name" value="DUF7847"/>
    <property type="match status" value="1"/>
</dbReference>
<proteinExistence type="predicted"/>
<evidence type="ECO:0000259" key="2">
    <source>
        <dbReference type="Pfam" id="PF25231"/>
    </source>
</evidence>
<dbReference type="AlphaFoldDB" id="A0A396RS70"/>
<evidence type="ECO:0000313" key="3">
    <source>
        <dbReference type="EMBL" id="RHW19370.1"/>
    </source>
</evidence>
<sequence length="270" mass="27851">MSNIWDRTTAFIGAHRRDLTVIALLGIALPSAASAIVEPLGAASDQTTRVMVTIIGIAAILMTMWGQLGLTAMTLADGGGVGRAMATASARFLPLLGAVIPLGLGLVLLGLPIFLILAAAGVDFSQMSTPGYTPPVSPATGLLLFVYLVILLPVVLVLAARMLLVNPAVIGDRLSFGAIARSWNLTRGLTFKLIGVLLLYVVIVVVAMLATQTVVGVITRLLFSAEGPVNASTVITAIAVALVTTLFSVLSTVFVAKLYRAVVGAESSGT</sequence>
<feature type="transmembrane region" description="Helical" evidence="1">
    <location>
        <begin position="235"/>
        <end position="256"/>
    </location>
</feature>
<feature type="transmembrane region" description="Helical" evidence="1">
    <location>
        <begin position="50"/>
        <end position="71"/>
    </location>
</feature>
<reference evidence="3 4" key="1">
    <citation type="submission" date="2018-08" db="EMBL/GenBank/DDBJ databases">
        <title>The multiple taxonomic identification of Sphingomonas gilva.</title>
        <authorList>
            <person name="Zhu D."/>
            <person name="Zheng S."/>
        </authorList>
    </citation>
    <scope>NUCLEOTIDE SEQUENCE [LARGE SCALE GENOMIC DNA]</scope>
    <source>
        <strain evidence="3 4">ZDH117</strain>
    </source>
</reference>
<dbReference type="InterPro" id="IPR057169">
    <property type="entry name" value="DUF7847"/>
</dbReference>
<feature type="domain" description="DUF7847" evidence="2">
    <location>
        <begin position="22"/>
        <end position="261"/>
    </location>
</feature>
<name>A0A396RS70_9SPHN</name>
<keyword evidence="4" id="KW-1185">Reference proteome</keyword>